<proteinExistence type="predicted"/>
<keyword evidence="3" id="KW-1185">Reference proteome</keyword>
<name>A0A4R5BRA2_9ACTN</name>
<keyword evidence="2" id="KW-0378">Hydrolase</keyword>
<accession>A0A4R5BRA2</accession>
<dbReference type="RefSeq" id="WP_132195939.1">
    <property type="nucleotide sequence ID" value="NZ_SMKY01000029.1"/>
</dbReference>
<dbReference type="AlphaFoldDB" id="A0A4R5BRA2"/>
<dbReference type="OrthoDB" id="63519at2"/>
<comment type="caution">
    <text evidence="2">The sequence shown here is derived from an EMBL/GenBank/DDBJ whole genome shotgun (WGS) entry which is preliminary data.</text>
</comment>
<dbReference type="SUPFAM" id="SSF53474">
    <property type="entry name" value="alpha/beta-Hydrolases"/>
    <property type="match status" value="1"/>
</dbReference>
<reference evidence="2 3" key="1">
    <citation type="submission" date="2019-03" db="EMBL/GenBank/DDBJ databases">
        <title>Draft genome sequences of novel Actinobacteria.</title>
        <authorList>
            <person name="Sahin N."/>
            <person name="Ay H."/>
            <person name="Saygin H."/>
        </authorList>
    </citation>
    <scope>NUCLEOTIDE SEQUENCE [LARGE SCALE GENOMIC DNA]</scope>
    <source>
        <strain evidence="2 3">DSM 45941</strain>
    </source>
</reference>
<evidence type="ECO:0000313" key="2">
    <source>
        <dbReference type="EMBL" id="TDD86504.1"/>
    </source>
</evidence>
<dbReference type="GO" id="GO:0016787">
    <property type="term" value="F:hydrolase activity"/>
    <property type="evidence" value="ECO:0007669"/>
    <property type="project" value="UniProtKB-KW"/>
</dbReference>
<dbReference type="InterPro" id="IPR029058">
    <property type="entry name" value="AB_hydrolase_fold"/>
</dbReference>
<dbReference type="Pfam" id="PF12697">
    <property type="entry name" value="Abhydrolase_6"/>
    <property type="match status" value="1"/>
</dbReference>
<gene>
    <name evidence="2" type="ORF">E1293_09325</name>
</gene>
<evidence type="ECO:0000313" key="3">
    <source>
        <dbReference type="Proteomes" id="UP000295578"/>
    </source>
</evidence>
<feature type="domain" description="AB hydrolase-1" evidence="1">
    <location>
        <begin position="23"/>
        <end position="246"/>
    </location>
</feature>
<dbReference type="Gene3D" id="3.40.50.1820">
    <property type="entry name" value="alpha/beta hydrolase"/>
    <property type="match status" value="1"/>
</dbReference>
<dbReference type="Proteomes" id="UP000295578">
    <property type="component" value="Unassembled WGS sequence"/>
</dbReference>
<evidence type="ECO:0000259" key="1">
    <source>
        <dbReference type="Pfam" id="PF12697"/>
    </source>
</evidence>
<protein>
    <submittedName>
        <fullName evidence="2">Alpha/beta hydrolase</fullName>
    </submittedName>
</protein>
<dbReference type="InterPro" id="IPR000073">
    <property type="entry name" value="AB_hydrolase_1"/>
</dbReference>
<organism evidence="2 3">
    <name type="scientific">Actinomadura darangshiensis</name>
    <dbReference type="NCBI Taxonomy" id="705336"/>
    <lineage>
        <taxon>Bacteria</taxon>
        <taxon>Bacillati</taxon>
        <taxon>Actinomycetota</taxon>
        <taxon>Actinomycetes</taxon>
        <taxon>Streptosporangiales</taxon>
        <taxon>Thermomonosporaceae</taxon>
        <taxon>Actinomadura</taxon>
    </lineage>
</organism>
<dbReference type="EMBL" id="SMKY01000029">
    <property type="protein sequence ID" value="TDD86504.1"/>
    <property type="molecule type" value="Genomic_DNA"/>
</dbReference>
<sequence>MEKVISADGTPIAFERSGEGPAVILVGGAFNDRGSAAPLAELLAPGLTAVRYDRRGRGDSGDTPPYDVAREIEDLAALVAEIGGRPALFGLSSGGALALRAAAAGVPVSRVAVYEVPFVPDDEGAREHARRRGDAVRALLDEGRRADAVVEFMTGIGMPPEMAQGMRHTPMFPALEAIAHTLAYDHEVIAADAGGSVPADLAAGVAVSALVAYGGASPDPMKEVARRLAELLPAGEHAELAGQSHDAAPGALAPALTAFFAG</sequence>